<feature type="region of interest" description="Disordered" evidence="1">
    <location>
        <begin position="58"/>
        <end position="85"/>
    </location>
</feature>
<feature type="signal peptide" evidence="2">
    <location>
        <begin position="1"/>
        <end position="22"/>
    </location>
</feature>
<accession>A0ABT1CHU9</accession>
<feature type="chain" id="PRO_5046702662" description="Phosphate starvation-inducible protein PsiF" evidence="2">
    <location>
        <begin position="23"/>
        <end position="85"/>
    </location>
</feature>
<feature type="compositionally biased region" description="Low complexity" evidence="1">
    <location>
        <begin position="67"/>
        <end position="85"/>
    </location>
</feature>
<evidence type="ECO:0008006" key="5">
    <source>
        <dbReference type="Google" id="ProtNLM"/>
    </source>
</evidence>
<evidence type="ECO:0000256" key="2">
    <source>
        <dbReference type="SAM" id="SignalP"/>
    </source>
</evidence>
<comment type="caution">
    <text evidence="3">The sequence shown here is derived from an EMBL/GenBank/DDBJ whole genome shotgun (WGS) entry which is preliminary data.</text>
</comment>
<sequence length="85" mass="8802">MLRGFLALTVLLGTAAAPAAYAKPCRDATSGKFTKCEKPKAEKCRDAKGKFMKCKPGMATKDESKVSAPETSAPATPAEGAPGKN</sequence>
<reference evidence="3 4" key="1">
    <citation type="submission" date="2022-06" db="EMBL/GenBank/DDBJ databases">
        <title>Whole-genome of Asaia lannensis strain LMG 27011T.</title>
        <authorList>
            <person name="Sombolestani A."/>
        </authorList>
    </citation>
    <scope>NUCLEOTIDE SEQUENCE [LARGE SCALE GENOMIC DNA]</scope>
    <source>
        <strain evidence="3 4">NBRC 102526</strain>
    </source>
</reference>
<dbReference type="RefSeq" id="WP_222548771.1">
    <property type="nucleotide sequence ID" value="NZ_BAPW01000015.1"/>
</dbReference>
<proteinExistence type="predicted"/>
<name>A0ABT1CHU9_9PROT</name>
<keyword evidence="2" id="KW-0732">Signal</keyword>
<dbReference type="EMBL" id="JAMXQU010000007">
    <property type="protein sequence ID" value="MCO6160448.1"/>
    <property type="molecule type" value="Genomic_DNA"/>
</dbReference>
<organism evidence="3 4">
    <name type="scientific">Asaia lannensis NBRC 102526</name>
    <dbReference type="NCBI Taxonomy" id="1307926"/>
    <lineage>
        <taxon>Bacteria</taxon>
        <taxon>Pseudomonadati</taxon>
        <taxon>Pseudomonadota</taxon>
        <taxon>Alphaproteobacteria</taxon>
        <taxon>Acetobacterales</taxon>
        <taxon>Acetobacteraceae</taxon>
        <taxon>Asaia</taxon>
    </lineage>
</organism>
<dbReference type="Proteomes" id="UP001523401">
    <property type="component" value="Unassembled WGS sequence"/>
</dbReference>
<keyword evidence="4" id="KW-1185">Reference proteome</keyword>
<evidence type="ECO:0000313" key="3">
    <source>
        <dbReference type="EMBL" id="MCO6160448.1"/>
    </source>
</evidence>
<gene>
    <name evidence="3" type="ORF">NF685_10455</name>
</gene>
<evidence type="ECO:0000256" key="1">
    <source>
        <dbReference type="SAM" id="MobiDB-lite"/>
    </source>
</evidence>
<evidence type="ECO:0000313" key="4">
    <source>
        <dbReference type="Proteomes" id="UP001523401"/>
    </source>
</evidence>
<protein>
    <recommendedName>
        <fullName evidence="5">Phosphate starvation-inducible protein PsiF</fullName>
    </recommendedName>
</protein>